<dbReference type="NCBIfam" id="NF005559">
    <property type="entry name" value="PRK07231.1"/>
    <property type="match status" value="1"/>
</dbReference>
<evidence type="ECO:0000259" key="3">
    <source>
        <dbReference type="SMART" id="SM00822"/>
    </source>
</evidence>
<comment type="caution">
    <text evidence="4">The sequence shown here is derived from an EMBL/GenBank/DDBJ whole genome shotgun (WGS) entry which is preliminary data.</text>
</comment>
<dbReference type="Pfam" id="PF13561">
    <property type="entry name" value="adh_short_C2"/>
    <property type="match status" value="1"/>
</dbReference>
<protein>
    <submittedName>
        <fullName evidence="4">3-oxoacyl-ACP reductase FabG</fullName>
    </submittedName>
</protein>
<reference evidence="5" key="1">
    <citation type="submission" date="2018-02" db="EMBL/GenBank/DDBJ databases">
        <title>Draft genome sequencing of Rhodococcus opacus KU647198.</title>
        <authorList>
            <person name="Zheng B.-X."/>
        </authorList>
    </citation>
    <scope>NUCLEOTIDE SEQUENCE [LARGE SCALE GENOMIC DNA]</scope>
    <source>
        <strain evidence="5">04-OD7</strain>
    </source>
</reference>
<dbReference type="PANTHER" id="PTHR42760:SF40">
    <property type="entry name" value="3-OXOACYL-[ACYL-CARRIER-PROTEIN] REDUCTASE, CHLOROPLASTIC"/>
    <property type="match status" value="1"/>
</dbReference>
<dbReference type="GO" id="GO:0030497">
    <property type="term" value="P:fatty acid elongation"/>
    <property type="evidence" value="ECO:0007669"/>
    <property type="project" value="TreeGrafter"/>
</dbReference>
<evidence type="ECO:0000313" key="4">
    <source>
        <dbReference type="EMBL" id="PQP22568.1"/>
    </source>
</evidence>
<proteinExistence type="inferred from homology"/>
<accession>A0A2S8J6B5</accession>
<feature type="domain" description="Ketoreductase" evidence="3">
    <location>
        <begin position="21"/>
        <end position="198"/>
    </location>
</feature>
<keyword evidence="2" id="KW-0560">Oxidoreductase</keyword>
<dbReference type="PRINTS" id="PR00080">
    <property type="entry name" value="SDRFAMILY"/>
</dbReference>
<dbReference type="SMART" id="SM00822">
    <property type="entry name" value="PKS_KR"/>
    <property type="match status" value="1"/>
</dbReference>
<dbReference type="SUPFAM" id="SSF51735">
    <property type="entry name" value="NAD(P)-binding Rossmann-fold domains"/>
    <property type="match status" value="1"/>
</dbReference>
<evidence type="ECO:0000256" key="2">
    <source>
        <dbReference type="ARBA" id="ARBA00023002"/>
    </source>
</evidence>
<dbReference type="InterPro" id="IPR057326">
    <property type="entry name" value="KR_dom"/>
</dbReference>
<dbReference type="RefSeq" id="WP_105417942.1">
    <property type="nucleotide sequence ID" value="NZ_PUIO01000030.1"/>
</dbReference>
<dbReference type="FunFam" id="3.40.50.720:FF:000173">
    <property type="entry name" value="3-oxoacyl-[acyl-carrier protein] reductase"/>
    <property type="match status" value="1"/>
</dbReference>
<evidence type="ECO:0000313" key="5">
    <source>
        <dbReference type="Proteomes" id="UP000239290"/>
    </source>
</evidence>
<dbReference type="PRINTS" id="PR00081">
    <property type="entry name" value="GDHRDH"/>
</dbReference>
<dbReference type="InterPro" id="IPR036291">
    <property type="entry name" value="NAD(P)-bd_dom_sf"/>
</dbReference>
<organism evidence="4 5">
    <name type="scientific">Rhodococcus opacus</name>
    <name type="common">Nocardia opaca</name>
    <dbReference type="NCBI Taxonomy" id="37919"/>
    <lineage>
        <taxon>Bacteria</taxon>
        <taxon>Bacillati</taxon>
        <taxon>Actinomycetota</taxon>
        <taxon>Actinomycetes</taxon>
        <taxon>Mycobacteriales</taxon>
        <taxon>Nocardiaceae</taxon>
        <taxon>Rhodococcus</taxon>
    </lineage>
</organism>
<dbReference type="AlphaFoldDB" id="A0A2S8J6B5"/>
<name>A0A2S8J6B5_RHOOP</name>
<gene>
    <name evidence="4" type="ORF">C5613_23195</name>
</gene>
<dbReference type="GO" id="GO:0016616">
    <property type="term" value="F:oxidoreductase activity, acting on the CH-OH group of donors, NAD or NADP as acceptor"/>
    <property type="evidence" value="ECO:0007669"/>
    <property type="project" value="TreeGrafter"/>
</dbReference>
<dbReference type="NCBIfam" id="NF004198">
    <property type="entry name" value="PRK05653.1-3"/>
    <property type="match status" value="1"/>
</dbReference>
<dbReference type="PANTHER" id="PTHR42760">
    <property type="entry name" value="SHORT-CHAIN DEHYDROGENASES/REDUCTASES FAMILY MEMBER"/>
    <property type="match status" value="1"/>
</dbReference>
<dbReference type="Proteomes" id="UP000239290">
    <property type="component" value="Unassembled WGS sequence"/>
</dbReference>
<dbReference type="Gene3D" id="3.40.50.720">
    <property type="entry name" value="NAD(P)-binding Rossmann-like Domain"/>
    <property type="match status" value="1"/>
</dbReference>
<dbReference type="InterPro" id="IPR002347">
    <property type="entry name" value="SDR_fam"/>
</dbReference>
<evidence type="ECO:0000256" key="1">
    <source>
        <dbReference type="ARBA" id="ARBA00006484"/>
    </source>
</evidence>
<comment type="similarity">
    <text evidence="1">Belongs to the short-chain dehydrogenases/reductases (SDR) family.</text>
</comment>
<dbReference type="EMBL" id="PUIO01000030">
    <property type="protein sequence ID" value="PQP22568.1"/>
    <property type="molecule type" value="Genomic_DNA"/>
</dbReference>
<sequence length="259" mass="26407">MSEIALAPELLVTEPGLVAGKVAVVTGAAQGIGYEIAAALSKHGAKVIIADLDQAKADIAAESLGGGDVVALACNVTDEDAVSRVADSAVSQFGSLDIWVNNAGITRDNRMAKMSLSDFELVVNVHMTGTWLGVKTAGAIMREQGRGSIINMSSLSGKGGNFGQTNYSAAKAGIVGMTKASAKELASRAVRVNAIAPGLIRTPMTAAMSAEAFANLESTIPMKRAGEPHEVAGTALFLASDLSSFMTGAVLEVGGGRLM</sequence>